<dbReference type="GO" id="GO:0005965">
    <property type="term" value="C:protein farnesyltransferase complex"/>
    <property type="evidence" value="ECO:0007669"/>
    <property type="project" value="TreeGrafter"/>
</dbReference>
<protein>
    <recommendedName>
        <fullName evidence="9">Protein farnesyltransferase/geranylgeranyltransferase type-1 subunit alpha</fullName>
        <ecNumber evidence="4">2.5.1.58</ecNumber>
        <ecNumber evidence="3">2.5.1.59</ecNumber>
    </recommendedName>
    <alternativeName>
        <fullName evidence="12">CAAX farnesyltransferase subunit alpha</fullName>
    </alternativeName>
    <alternativeName>
        <fullName evidence="11">FTase-alpha</fullName>
    </alternativeName>
    <alternativeName>
        <fullName evidence="10">Ras proteins prenyltransferase subunit alpha</fullName>
    </alternativeName>
    <alternativeName>
        <fullName evidence="13">Type I protein geranyl-geranyltransferase subunit alpha</fullName>
    </alternativeName>
</protein>
<evidence type="ECO:0000256" key="1">
    <source>
        <dbReference type="ARBA" id="ARBA00001946"/>
    </source>
</evidence>
<dbReference type="EMBL" id="MBFR01000015">
    <property type="protein sequence ID" value="PVU97265.1"/>
    <property type="molecule type" value="Genomic_DNA"/>
</dbReference>
<comment type="similarity">
    <text evidence="2">Belongs to the protein prenyltransferase subunit alpha family.</text>
</comment>
<keyword evidence="8" id="KW-0460">Magnesium</keyword>
<dbReference type="AlphaFoldDB" id="A0A2T9YY57"/>
<dbReference type="PROSITE" id="PS51147">
    <property type="entry name" value="PFTA"/>
    <property type="match status" value="3"/>
</dbReference>
<dbReference type="Proteomes" id="UP000245383">
    <property type="component" value="Unassembled WGS sequence"/>
</dbReference>
<dbReference type="OrthoDB" id="272289at2759"/>
<evidence type="ECO:0000256" key="6">
    <source>
        <dbReference type="ARBA" id="ARBA00022679"/>
    </source>
</evidence>
<dbReference type="EC" id="2.5.1.59" evidence="3"/>
<evidence type="ECO:0000256" key="12">
    <source>
        <dbReference type="ARBA" id="ARBA00043086"/>
    </source>
</evidence>
<evidence type="ECO:0000256" key="10">
    <source>
        <dbReference type="ARBA" id="ARBA00041392"/>
    </source>
</evidence>
<comment type="cofactor">
    <cofactor evidence="1">
        <name>Mg(2+)</name>
        <dbReference type="ChEBI" id="CHEBI:18420"/>
    </cofactor>
</comment>
<dbReference type="InterPro" id="IPR002088">
    <property type="entry name" value="Prenyl_trans_a"/>
</dbReference>
<accession>A0A2T9YY57</accession>
<dbReference type="PANTHER" id="PTHR11129:SF1">
    <property type="entry name" value="PROTEIN FARNESYLTRANSFERASE_GERANYLGERANYLTRANSFERASE TYPE-1 SUBUNIT ALPHA"/>
    <property type="match status" value="1"/>
</dbReference>
<dbReference type="GO" id="GO:0005953">
    <property type="term" value="C:CAAX-protein geranylgeranyltransferase complex"/>
    <property type="evidence" value="ECO:0007669"/>
    <property type="project" value="TreeGrafter"/>
</dbReference>
<comment type="caution">
    <text evidence="14">The sequence shown here is derived from an EMBL/GenBank/DDBJ whole genome shotgun (WGS) entry which is preliminary data.</text>
</comment>
<name>A0A2T9YY57_9FUNG</name>
<dbReference type="GO" id="GO:0004662">
    <property type="term" value="F:CAAX-protein geranylgeranyltransferase activity"/>
    <property type="evidence" value="ECO:0007669"/>
    <property type="project" value="UniProtKB-EC"/>
</dbReference>
<keyword evidence="6" id="KW-0808">Transferase</keyword>
<evidence type="ECO:0000256" key="3">
    <source>
        <dbReference type="ARBA" id="ARBA00012700"/>
    </source>
</evidence>
<keyword evidence="7" id="KW-0677">Repeat</keyword>
<evidence type="ECO:0000313" key="15">
    <source>
        <dbReference type="Proteomes" id="UP000245383"/>
    </source>
</evidence>
<evidence type="ECO:0000256" key="13">
    <source>
        <dbReference type="ARBA" id="ARBA00043219"/>
    </source>
</evidence>
<proteinExistence type="inferred from homology"/>
<organism evidence="14 15">
    <name type="scientific">Smittium simulii</name>
    <dbReference type="NCBI Taxonomy" id="133385"/>
    <lineage>
        <taxon>Eukaryota</taxon>
        <taxon>Fungi</taxon>
        <taxon>Fungi incertae sedis</taxon>
        <taxon>Zoopagomycota</taxon>
        <taxon>Kickxellomycotina</taxon>
        <taxon>Harpellomycetes</taxon>
        <taxon>Harpellales</taxon>
        <taxon>Legeriomycetaceae</taxon>
        <taxon>Smittium</taxon>
    </lineage>
</organism>
<evidence type="ECO:0000256" key="11">
    <source>
        <dbReference type="ARBA" id="ARBA00042436"/>
    </source>
</evidence>
<dbReference type="GO" id="GO:0004660">
    <property type="term" value="F:protein farnesyltransferase activity"/>
    <property type="evidence" value="ECO:0007669"/>
    <property type="project" value="UniProtKB-EC"/>
</dbReference>
<evidence type="ECO:0000313" key="14">
    <source>
        <dbReference type="EMBL" id="PVU97265.1"/>
    </source>
</evidence>
<evidence type="ECO:0000256" key="7">
    <source>
        <dbReference type="ARBA" id="ARBA00022737"/>
    </source>
</evidence>
<dbReference type="Pfam" id="PF01239">
    <property type="entry name" value="PPTA"/>
    <property type="match status" value="3"/>
</dbReference>
<dbReference type="Gene3D" id="1.25.40.120">
    <property type="entry name" value="Protein prenylyltransferase"/>
    <property type="match status" value="1"/>
</dbReference>
<gene>
    <name evidence="14" type="ORF">BB561_000680</name>
</gene>
<keyword evidence="5" id="KW-0637">Prenyltransferase</keyword>
<keyword evidence="15" id="KW-1185">Reference proteome</keyword>
<sequence length="350" mass="40989">MQDHDSGDEQDWISYALRADFKDLVPIFIDEEPGSICPIAYSEKFSVTMAYLRALLKTNEISKRAFELVGEAILLNPANYTACPEQELSWIESIAEDNPKNYQLWHQRQKIVAQLVETGKINMYNTKDNIEKSGFELDAYITSVTNNTIVAKEIIFLNSQIDLDSKNFHAWSYRQYIIKTFDLYDYELGFAELKISQDIRNNSAWNQKYFILTKGDSSFRIDDLKVLHKEISYSLKMISMAPNNESAWVFIIGLLRIHKPELLYTTFYDSLTALFEKNTIKSTIETSRFYWVYLYKYYNNLLTINLADANEMRVEWSENANYAVDFLANNLDPIRKNYYMYLKKKIPAIN</sequence>
<dbReference type="PANTHER" id="PTHR11129">
    <property type="entry name" value="PROTEIN FARNESYLTRANSFERASE ALPHA SUBUNIT/RAB GERANYLGERANYL TRANSFERASE ALPHA SUBUNIT"/>
    <property type="match status" value="1"/>
</dbReference>
<evidence type="ECO:0000256" key="9">
    <source>
        <dbReference type="ARBA" id="ARBA00040965"/>
    </source>
</evidence>
<dbReference type="SUPFAM" id="SSF48439">
    <property type="entry name" value="Protein prenylyltransferase"/>
    <property type="match status" value="1"/>
</dbReference>
<evidence type="ECO:0000256" key="5">
    <source>
        <dbReference type="ARBA" id="ARBA00022602"/>
    </source>
</evidence>
<evidence type="ECO:0000256" key="2">
    <source>
        <dbReference type="ARBA" id="ARBA00006734"/>
    </source>
</evidence>
<dbReference type="STRING" id="133385.A0A2T9YY57"/>
<reference evidence="14 15" key="1">
    <citation type="journal article" date="2018" name="MBio">
        <title>Comparative Genomics Reveals the Core Gene Toolbox for the Fungus-Insect Symbiosis.</title>
        <authorList>
            <person name="Wang Y."/>
            <person name="Stata M."/>
            <person name="Wang W."/>
            <person name="Stajich J.E."/>
            <person name="White M.M."/>
            <person name="Moncalvo J.M."/>
        </authorList>
    </citation>
    <scope>NUCLEOTIDE SEQUENCE [LARGE SCALE GENOMIC DNA]</scope>
    <source>
        <strain evidence="14 15">SWE-8-4</strain>
    </source>
</reference>
<evidence type="ECO:0000256" key="4">
    <source>
        <dbReference type="ARBA" id="ARBA00012702"/>
    </source>
</evidence>
<dbReference type="EC" id="2.5.1.58" evidence="4"/>
<evidence type="ECO:0000256" key="8">
    <source>
        <dbReference type="ARBA" id="ARBA00022842"/>
    </source>
</evidence>